<dbReference type="InterPro" id="IPR002500">
    <property type="entry name" value="PAPS_reduct_dom"/>
</dbReference>
<dbReference type="AlphaFoldDB" id="A0AAW1PPK5"/>
<dbReference type="GO" id="GO:0046872">
    <property type="term" value="F:metal ion binding"/>
    <property type="evidence" value="ECO:0007669"/>
    <property type="project" value="UniProtKB-KW"/>
</dbReference>
<dbReference type="InterPro" id="IPR004511">
    <property type="entry name" value="PAPS/APS_Rdtase"/>
</dbReference>
<dbReference type="GO" id="GO:0004604">
    <property type="term" value="F:phosphoadenylyl-sulfate reductase (thioredoxin) activity"/>
    <property type="evidence" value="ECO:0007669"/>
    <property type="project" value="InterPro"/>
</dbReference>
<dbReference type="InterPro" id="IPR014729">
    <property type="entry name" value="Rossmann-like_a/b/a_fold"/>
</dbReference>
<feature type="domain" description="Thioredoxin" evidence="6">
    <location>
        <begin position="311"/>
        <end position="439"/>
    </location>
</feature>
<dbReference type="GO" id="GO:0051536">
    <property type="term" value="F:iron-sulfur cluster binding"/>
    <property type="evidence" value="ECO:0007669"/>
    <property type="project" value="UniProtKB-KW"/>
</dbReference>
<dbReference type="CDD" id="cd23945">
    <property type="entry name" value="PAPS_reductase"/>
    <property type="match status" value="1"/>
</dbReference>
<dbReference type="PANTHER" id="PTHR46482">
    <property type="entry name" value="5'-ADENYLYLSULFATE REDUCTASE 3, CHLOROPLASTIC"/>
    <property type="match status" value="1"/>
</dbReference>
<evidence type="ECO:0000256" key="1">
    <source>
        <dbReference type="ARBA" id="ARBA00001966"/>
    </source>
</evidence>
<dbReference type="Gene3D" id="3.40.30.10">
    <property type="entry name" value="Glutaredoxin"/>
    <property type="match status" value="1"/>
</dbReference>
<evidence type="ECO:0000256" key="4">
    <source>
        <dbReference type="ARBA" id="ARBA00023004"/>
    </source>
</evidence>
<dbReference type="SUPFAM" id="SSF52402">
    <property type="entry name" value="Adenine nucleotide alpha hydrolases-like"/>
    <property type="match status" value="1"/>
</dbReference>
<dbReference type="InterPro" id="IPR013766">
    <property type="entry name" value="Thioredoxin_domain"/>
</dbReference>
<keyword evidence="5" id="KW-0411">Iron-sulfur</keyword>
<dbReference type="Pfam" id="PF01507">
    <property type="entry name" value="PAPS_reduct"/>
    <property type="match status" value="1"/>
</dbReference>
<dbReference type="PROSITE" id="PS51352">
    <property type="entry name" value="THIOREDOXIN_2"/>
    <property type="match status" value="1"/>
</dbReference>
<evidence type="ECO:0000256" key="3">
    <source>
        <dbReference type="ARBA" id="ARBA00023002"/>
    </source>
</evidence>
<reference evidence="7 8" key="1">
    <citation type="journal article" date="2024" name="Nat. Commun.">
        <title>Phylogenomics reveals the evolutionary origins of lichenization in chlorophyte algae.</title>
        <authorList>
            <person name="Puginier C."/>
            <person name="Libourel C."/>
            <person name="Otte J."/>
            <person name="Skaloud P."/>
            <person name="Haon M."/>
            <person name="Grisel S."/>
            <person name="Petersen M."/>
            <person name="Berrin J.G."/>
            <person name="Delaux P.M."/>
            <person name="Dal Grande F."/>
            <person name="Keller J."/>
        </authorList>
    </citation>
    <scope>NUCLEOTIDE SEQUENCE [LARGE SCALE GENOMIC DNA]</scope>
    <source>
        <strain evidence="7 8">SAG 2043</strain>
    </source>
</reference>
<dbReference type="InterPro" id="IPR036249">
    <property type="entry name" value="Thioredoxin-like_sf"/>
</dbReference>
<evidence type="ECO:0000313" key="7">
    <source>
        <dbReference type="EMBL" id="KAK9810382.1"/>
    </source>
</evidence>
<evidence type="ECO:0000256" key="5">
    <source>
        <dbReference type="ARBA" id="ARBA00023014"/>
    </source>
</evidence>
<dbReference type="NCBIfam" id="TIGR00424">
    <property type="entry name" value="APS_reduc"/>
    <property type="match status" value="1"/>
</dbReference>
<dbReference type="PANTHER" id="PTHR46482:SF9">
    <property type="entry name" value="5'-ADENYLYLSULFATE REDUCTASE 1, CHLOROPLASTIC"/>
    <property type="match status" value="1"/>
</dbReference>
<gene>
    <name evidence="7" type="ORF">WJX72_009782</name>
</gene>
<dbReference type="EMBL" id="JALJOR010000010">
    <property type="protein sequence ID" value="KAK9810382.1"/>
    <property type="molecule type" value="Genomic_DNA"/>
</dbReference>
<comment type="caution">
    <text evidence="7">The sequence shown here is derived from an EMBL/GenBank/DDBJ whole genome shotgun (WGS) entry which is preliminary data.</text>
</comment>
<proteinExistence type="inferred from homology"/>
<accession>A0AAW1PPK5</accession>
<sequence length="441" mass="48913">MASVLPAQQVSAGLTSTQAAAKRFKASLSFAGTPLQPVLRRHAFPYGQQRLVRAQAAPQVNVAAVAERVKVDFDAVARDLDQKSPLLIVDHALANFGNDVGIAFSGAEDVALIEYAHLTGRPFRVFSLDTGRLNPETYRLFDKVEKHYGIKIEYTFPDAEETMELVRNKGLFSFYEDGHQECCRVRKVRPLRKQLKGLRAWITGQRKDQSPGTRAAVPVVQVDPAFEGLAGGPGSLVKYNPLSNVTSQEVWNFLRVMGVPTNELHACGYVSIGCEPCTKAVLPNQHEREGRWWWEDATGKECGLHSGNIVQSAAEQAEQEVADLWADGPVEALSRAQLQALADGERDKDTLVVLYAPWCQYSQAMEGAYTALAERYAGSHVRIAKFQADTDREFAADKFGLKTFPTIVLLSKSKEGYVKYPTERRDTDTLDMWLKTLAGYE</sequence>
<keyword evidence="3" id="KW-0560">Oxidoreductase</keyword>
<keyword evidence="8" id="KW-1185">Reference proteome</keyword>
<dbReference type="Proteomes" id="UP001489004">
    <property type="component" value="Unassembled WGS sequence"/>
</dbReference>
<dbReference type="Gene3D" id="3.40.50.620">
    <property type="entry name" value="HUPs"/>
    <property type="match status" value="1"/>
</dbReference>
<evidence type="ECO:0000313" key="8">
    <source>
        <dbReference type="Proteomes" id="UP001489004"/>
    </source>
</evidence>
<protein>
    <recommendedName>
        <fullName evidence="6">Thioredoxin domain-containing protein</fullName>
    </recommendedName>
</protein>
<dbReference type="InterPro" id="IPR004508">
    <property type="entry name" value="Thioredoxin-indep_APS_Rdtase"/>
</dbReference>
<evidence type="ECO:0000259" key="6">
    <source>
        <dbReference type="PROSITE" id="PS51352"/>
    </source>
</evidence>
<dbReference type="NCBIfam" id="NF002537">
    <property type="entry name" value="PRK02090.1"/>
    <property type="match status" value="1"/>
</dbReference>
<keyword evidence="2" id="KW-0479">Metal-binding</keyword>
<dbReference type="Pfam" id="PF00085">
    <property type="entry name" value="Thioredoxin"/>
    <property type="match status" value="1"/>
</dbReference>
<dbReference type="HAMAP" id="MF_00063">
    <property type="entry name" value="CysH"/>
    <property type="match status" value="1"/>
</dbReference>
<keyword evidence="4" id="KW-0408">Iron</keyword>
<organism evidence="7 8">
    <name type="scientific">[Myrmecia] bisecta</name>
    <dbReference type="NCBI Taxonomy" id="41462"/>
    <lineage>
        <taxon>Eukaryota</taxon>
        <taxon>Viridiplantae</taxon>
        <taxon>Chlorophyta</taxon>
        <taxon>core chlorophytes</taxon>
        <taxon>Trebouxiophyceae</taxon>
        <taxon>Trebouxiales</taxon>
        <taxon>Trebouxiaceae</taxon>
        <taxon>Myrmecia</taxon>
    </lineage>
</organism>
<name>A0AAW1PPK5_9CHLO</name>
<dbReference type="GO" id="GO:0019379">
    <property type="term" value="P:sulfate assimilation, phosphoadenylyl sulfate reduction by phosphoadenylyl-sulfate reductase (thioredoxin)"/>
    <property type="evidence" value="ECO:0007669"/>
    <property type="project" value="InterPro"/>
</dbReference>
<dbReference type="SUPFAM" id="SSF52833">
    <property type="entry name" value="Thioredoxin-like"/>
    <property type="match status" value="1"/>
</dbReference>
<evidence type="ECO:0000256" key="2">
    <source>
        <dbReference type="ARBA" id="ARBA00022723"/>
    </source>
</evidence>
<comment type="cofactor">
    <cofactor evidence="1">
        <name>[4Fe-4S] cluster</name>
        <dbReference type="ChEBI" id="CHEBI:49883"/>
    </cofactor>
</comment>